<proteinExistence type="inferred from homology"/>
<feature type="transmembrane region" description="Helical" evidence="4">
    <location>
        <begin position="92"/>
        <end position="109"/>
    </location>
</feature>
<keyword evidence="4" id="KW-1133">Transmembrane helix</keyword>
<reference evidence="7 8" key="1">
    <citation type="journal article" date="2016" name="Nat. Commun.">
        <title>Thousands of microbial genomes shed light on interconnected biogeochemical processes in an aquifer system.</title>
        <authorList>
            <person name="Anantharaman K."/>
            <person name="Brown C.T."/>
            <person name="Hug L.A."/>
            <person name="Sharon I."/>
            <person name="Castelle C.J."/>
            <person name="Probst A.J."/>
            <person name="Thomas B.C."/>
            <person name="Singh A."/>
            <person name="Wilkins M.J."/>
            <person name="Karaoz U."/>
            <person name="Brodie E.L."/>
            <person name="Williams K.H."/>
            <person name="Hubbard S.S."/>
            <person name="Banfield J.F."/>
        </authorList>
    </citation>
    <scope>NUCLEOTIDE SEQUENCE [LARGE SCALE GENOMIC DNA]</scope>
</reference>
<dbReference type="SMART" id="SM00283">
    <property type="entry name" value="MA"/>
    <property type="match status" value="1"/>
</dbReference>
<dbReference type="Gene3D" id="1.10.287.950">
    <property type="entry name" value="Methyl-accepting chemotaxis protein"/>
    <property type="match status" value="1"/>
</dbReference>
<dbReference type="CDD" id="cd06225">
    <property type="entry name" value="HAMP"/>
    <property type="match status" value="1"/>
</dbReference>
<protein>
    <recommendedName>
        <fullName evidence="9">Methyl-accepting transducer domain-containing protein</fullName>
    </recommendedName>
</protein>
<dbReference type="PANTHER" id="PTHR32089">
    <property type="entry name" value="METHYL-ACCEPTING CHEMOTAXIS PROTEIN MCPB"/>
    <property type="match status" value="1"/>
</dbReference>
<evidence type="ECO:0008006" key="9">
    <source>
        <dbReference type="Google" id="ProtNLM"/>
    </source>
</evidence>
<evidence type="ECO:0000313" key="8">
    <source>
        <dbReference type="Proteomes" id="UP000179242"/>
    </source>
</evidence>
<accession>A0A1F4U2X2</accession>
<evidence type="ECO:0000259" key="6">
    <source>
        <dbReference type="PROSITE" id="PS50885"/>
    </source>
</evidence>
<keyword evidence="4" id="KW-0472">Membrane</keyword>
<dbReference type="GO" id="GO:0004888">
    <property type="term" value="F:transmembrane signaling receptor activity"/>
    <property type="evidence" value="ECO:0007669"/>
    <property type="project" value="InterPro"/>
</dbReference>
<comment type="similarity">
    <text evidence="2">Belongs to the methyl-accepting chemotaxis (MCP) protein family.</text>
</comment>
<evidence type="ECO:0000259" key="5">
    <source>
        <dbReference type="PROSITE" id="PS50111"/>
    </source>
</evidence>
<evidence type="ECO:0000313" key="7">
    <source>
        <dbReference type="EMBL" id="OGC39262.1"/>
    </source>
</evidence>
<dbReference type="InterPro" id="IPR004089">
    <property type="entry name" value="MCPsignal_dom"/>
</dbReference>
<feature type="transmembrane region" description="Helical" evidence="4">
    <location>
        <begin position="166"/>
        <end position="186"/>
    </location>
</feature>
<evidence type="ECO:0000256" key="4">
    <source>
        <dbReference type="SAM" id="Phobius"/>
    </source>
</evidence>
<evidence type="ECO:0000256" key="3">
    <source>
        <dbReference type="PROSITE-ProRule" id="PRU00284"/>
    </source>
</evidence>
<dbReference type="GO" id="GO:0016020">
    <property type="term" value="C:membrane"/>
    <property type="evidence" value="ECO:0007669"/>
    <property type="project" value="InterPro"/>
</dbReference>
<dbReference type="InterPro" id="IPR003660">
    <property type="entry name" value="HAMP_dom"/>
</dbReference>
<dbReference type="InterPro" id="IPR004090">
    <property type="entry name" value="Chemotax_Me-accpt_rcpt"/>
</dbReference>
<evidence type="ECO:0000256" key="2">
    <source>
        <dbReference type="ARBA" id="ARBA00029447"/>
    </source>
</evidence>
<keyword evidence="4" id="KW-0812">Transmembrane</keyword>
<dbReference type="GO" id="GO:0007165">
    <property type="term" value="P:signal transduction"/>
    <property type="evidence" value="ECO:0007669"/>
    <property type="project" value="UniProtKB-KW"/>
</dbReference>
<sequence>MRIISKIFILLIISFLVGFVSFAAILFFCLNFNSPLLLALLFDSWAFYLFLVFLGIFVVLWLGYPLDNFMESCEKENIVITNEMAISAQRRASYFPLLAGLIVGGLVWSMSSSSGFFLCGLAAALVSFLFVLTLMERIMYTVRERADQKNTLPSLSYPGISLSIKLFLNFSVFGLFLVILISLFMYNSIVFRYSLQFIRAGLLFFVALAIALAGLISVSFAGISLLPLKKLTAYLKGISSGDLTSRLLSGASDELYSLCRSASYMVNSLKLMVLRTKYTGEEIAATLQHIRSSEEQQAHGAIETARTLSNIISTLHNLANSASEVHSQATRLAEHSQIALSTSQFSQQAVILIKQEMENIRGKVGEVVQRIGFLEDRSHQINNIASMIEDITRQTNLLAVNASIEASRSGAASEGFSLVAAEIRKLAERTGSSAKEIESLISETQADTHLTVGVARESSGSVHKSVETIKETAQALGRINEMIMQTNSSAQQILGASTRQKELTEGIVSKIQDWSEVAKQFEASTRNLVASTKQLNRLAEDLKNAISGFRVEIR</sequence>
<feature type="transmembrane region" description="Helical" evidence="4">
    <location>
        <begin position="45"/>
        <end position="64"/>
    </location>
</feature>
<comment type="caution">
    <text evidence="7">The sequence shown here is derived from an EMBL/GenBank/DDBJ whole genome shotgun (WGS) entry which is preliminary data.</text>
</comment>
<dbReference type="EMBL" id="MEUJ01000011">
    <property type="protein sequence ID" value="OGC39262.1"/>
    <property type="molecule type" value="Genomic_DNA"/>
</dbReference>
<dbReference type="GO" id="GO:0006935">
    <property type="term" value="P:chemotaxis"/>
    <property type="evidence" value="ECO:0007669"/>
    <property type="project" value="InterPro"/>
</dbReference>
<feature type="transmembrane region" description="Helical" evidence="4">
    <location>
        <begin position="7"/>
        <end position="33"/>
    </location>
</feature>
<organism evidence="7 8">
    <name type="scientific">candidate division WOR-1 bacterium RIFOXYC2_FULL_46_14</name>
    <dbReference type="NCBI Taxonomy" id="1802587"/>
    <lineage>
        <taxon>Bacteria</taxon>
        <taxon>Bacillati</taxon>
        <taxon>Saganbacteria</taxon>
    </lineage>
</organism>
<dbReference type="SUPFAM" id="SSF58104">
    <property type="entry name" value="Methyl-accepting chemotaxis protein (MCP) signaling domain"/>
    <property type="match status" value="1"/>
</dbReference>
<feature type="transmembrane region" description="Helical" evidence="4">
    <location>
        <begin position="115"/>
        <end position="135"/>
    </location>
</feature>
<feature type="domain" description="HAMP" evidence="6">
    <location>
        <begin position="222"/>
        <end position="274"/>
    </location>
</feature>
<dbReference type="Proteomes" id="UP000179242">
    <property type="component" value="Unassembled WGS sequence"/>
</dbReference>
<feature type="domain" description="Methyl-accepting transducer" evidence="5">
    <location>
        <begin position="279"/>
        <end position="515"/>
    </location>
</feature>
<dbReference type="AlphaFoldDB" id="A0A1F4U2X2"/>
<name>A0A1F4U2X2_UNCSA</name>
<dbReference type="PANTHER" id="PTHR32089:SF112">
    <property type="entry name" value="LYSOZYME-LIKE PROTEIN-RELATED"/>
    <property type="match status" value="1"/>
</dbReference>
<evidence type="ECO:0000256" key="1">
    <source>
        <dbReference type="ARBA" id="ARBA00023224"/>
    </source>
</evidence>
<feature type="transmembrane region" description="Helical" evidence="4">
    <location>
        <begin position="198"/>
        <end position="226"/>
    </location>
</feature>
<dbReference type="PROSITE" id="PS50885">
    <property type="entry name" value="HAMP"/>
    <property type="match status" value="1"/>
</dbReference>
<keyword evidence="1 3" id="KW-0807">Transducer</keyword>
<dbReference type="Pfam" id="PF00015">
    <property type="entry name" value="MCPsignal"/>
    <property type="match status" value="1"/>
</dbReference>
<gene>
    <name evidence="7" type="ORF">A2438_07000</name>
</gene>
<dbReference type="PROSITE" id="PS50111">
    <property type="entry name" value="CHEMOTAXIS_TRANSDUC_2"/>
    <property type="match status" value="1"/>
</dbReference>
<dbReference type="PRINTS" id="PR00260">
    <property type="entry name" value="CHEMTRNSDUCR"/>
</dbReference>
<dbReference type="CDD" id="cd11386">
    <property type="entry name" value="MCP_signal"/>
    <property type="match status" value="1"/>
</dbReference>